<reference evidence="1" key="1">
    <citation type="journal article" date="2019" name="Sci. Rep.">
        <title>Draft genome of Tanacetum cinerariifolium, the natural source of mosquito coil.</title>
        <authorList>
            <person name="Yamashiro T."/>
            <person name="Shiraishi A."/>
            <person name="Satake H."/>
            <person name="Nakayama K."/>
        </authorList>
    </citation>
    <scope>NUCLEOTIDE SEQUENCE</scope>
</reference>
<proteinExistence type="predicted"/>
<organism evidence="1">
    <name type="scientific">Tanacetum cinerariifolium</name>
    <name type="common">Dalmatian daisy</name>
    <name type="synonym">Chrysanthemum cinerariifolium</name>
    <dbReference type="NCBI Taxonomy" id="118510"/>
    <lineage>
        <taxon>Eukaryota</taxon>
        <taxon>Viridiplantae</taxon>
        <taxon>Streptophyta</taxon>
        <taxon>Embryophyta</taxon>
        <taxon>Tracheophyta</taxon>
        <taxon>Spermatophyta</taxon>
        <taxon>Magnoliopsida</taxon>
        <taxon>eudicotyledons</taxon>
        <taxon>Gunneridae</taxon>
        <taxon>Pentapetalae</taxon>
        <taxon>asterids</taxon>
        <taxon>campanulids</taxon>
        <taxon>Asterales</taxon>
        <taxon>Asteraceae</taxon>
        <taxon>Asteroideae</taxon>
        <taxon>Anthemideae</taxon>
        <taxon>Anthemidinae</taxon>
        <taxon>Tanacetum</taxon>
    </lineage>
</organism>
<dbReference type="CDD" id="cd09272">
    <property type="entry name" value="RNase_HI_RT_Ty1"/>
    <property type="match status" value="1"/>
</dbReference>
<dbReference type="AlphaFoldDB" id="A0A6L2P422"/>
<dbReference type="EMBL" id="BKCJ010010795">
    <property type="protein sequence ID" value="GEU93183.1"/>
    <property type="molecule type" value="Genomic_DNA"/>
</dbReference>
<comment type="caution">
    <text evidence="1">The sequence shown here is derived from an EMBL/GenBank/DDBJ whole genome shotgun (WGS) entry which is preliminary data.</text>
</comment>
<protein>
    <recommendedName>
        <fullName evidence="2">Retrotransposon protein, putative, Ty1-copia subclass</fullName>
    </recommendedName>
</protein>
<name>A0A6L2P422_TANCI</name>
<evidence type="ECO:0008006" key="2">
    <source>
        <dbReference type="Google" id="ProtNLM"/>
    </source>
</evidence>
<sequence length="412" mass="47481">MKNVPYASANPCDLYWTTVKNILKYLVNTKDMFLVYGGAVDWKSTKQSIFATSSTEAEYIDAYNASKEAVWVRKFISGLGVVPTIEEPINMYCNNTRAITIANESGITKGARHFHVKVQYLREVIEYGDIKLEKVHTDDNLAALFTTALAFPKHSKHTRNIGMLPTSRLMQTVKTNFSSVDINFDWHDINPYGLGRNYLRPRIINSSSDRGLMVTMRGHFFWAAHTAFLKLDYKPWRMYPLYSAVNPSEPYIDASCSVEDCGRQISDVNTSDNSTYNEFDGYFNMDSLFCLLLTLRMETLLSSMFLDLKIALFMSVCRDITNEPRTSYICSEQTLREGRDFLLRHERADKVALHYNIYDYPTAFATIEGIRKLIELTGFERMEQFERTNVEFGLANWADGLFEVLLYFMFLI</sequence>
<dbReference type="PANTHER" id="PTHR11439">
    <property type="entry name" value="GAG-POL-RELATED RETROTRANSPOSON"/>
    <property type="match status" value="1"/>
</dbReference>
<accession>A0A6L2P422</accession>
<dbReference type="PANTHER" id="PTHR11439:SF467">
    <property type="entry name" value="INTEGRASE CATALYTIC DOMAIN-CONTAINING PROTEIN"/>
    <property type="match status" value="1"/>
</dbReference>
<gene>
    <name evidence="1" type="ORF">Tci_065161</name>
</gene>
<evidence type="ECO:0000313" key="1">
    <source>
        <dbReference type="EMBL" id="GEU93183.1"/>
    </source>
</evidence>